<feature type="chain" id="PRO_5046772934" evidence="2">
    <location>
        <begin position="29"/>
        <end position="451"/>
    </location>
</feature>
<organism evidence="3 4">
    <name type="scientific">Marasmiellus scandens</name>
    <dbReference type="NCBI Taxonomy" id="2682957"/>
    <lineage>
        <taxon>Eukaryota</taxon>
        <taxon>Fungi</taxon>
        <taxon>Dikarya</taxon>
        <taxon>Basidiomycota</taxon>
        <taxon>Agaricomycotina</taxon>
        <taxon>Agaricomycetes</taxon>
        <taxon>Agaricomycetidae</taxon>
        <taxon>Agaricales</taxon>
        <taxon>Marasmiineae</taxon>
        <taxon>Omphalotaceae</taxon>
        <taxon>Marasmiellus</taxon>
    </lineage>
</organism>
<feature type="region of interest" description="Disordered" evidence="1">
    <location>
        <begin position="163"/>
        <end position="192"/>
    </location>
</feature>
<name>A0ABR1J4J9_9AGAR</name>
<comment type="caution">
    <text evidence="3">The sequence shown here is derived from an EMBL/GenBank/DDBJ whole genome shotgun (WGS) entry which is preliminary data.</text>
</comment>
<dbReference type="Gene3D" id="3.40.50.1820">
    <property type="entry name" value="alpha/beta hydrolase"/>
    <property type="match status" value="1"/>
</dbReference>
<dbReference type="Proteomes" id="UP001498398">
    <property type="component" value="Unassembled WGS sequence"/>
</dbReference>
<keyword evidence="2" id="KW-0732">Signal</keyword>
<gene>
    <name evidence="3" type="ORF">VKT23_013825</name>
</gene>
<evidence type="ECO:0000256" key="1">
    <source>
        <dbReference type="SAM" id="MobiDB-lite"/>
    </source>
</evidence>
<dbReference type="InterPro" id="IPR029058">
    <property type="entry name" value="AB_hydrolase_fold"/>
</dbReference>
<accession>A0ABR1J4J9</accession>
<keyword evidence="4" id="KW-1185">Reference proteome</keyword>
<dbReference type="EMBL" id="JBANRG010000039">
    <property type="protein sequence ID" value="KAK7448069.1"/>
    <property type="molecule type" value="Genomic_DNA"/>
</dbReference>
<evidence type="ECO:0000313" key="3">
    <source>
        <dbReference type="EMBL" id="KAK7448069.1"/>
    </source>
</evidence>
<dbReference type="PANTHER" id="PTHR35560">
    <property type="entry name" value="BLL0132 PROTEIN"/>
    <property type="match status" value="1"/>
</dbReference>
<reference evidence="3 4" key="1">
    <citation type="submission" date="2024-01" db="EMBL/GenBank/DDBJ databases">
        <title>A draft genome for the cacao thread blight pathogen Marasmiellus scandens.</title>
        <authorList>
            <person name="Baruah I.K."/>
            <person name="Leung J."/>
            <person name="Bukari Y."/>
            <person name="Amoako-Attah I."/>
            <person name="Meinhardt L.W."/>
            <person name="Bailey B.A."/>
            <person name="Cohen S.P."/>
        </authorList>
    </citation>
    <scope>NUCLEOTIDE SEQUENCE [LARGE SCALE GENOMIC DNA]</scope>
    <source>
        <strain evidence="3 4">GH-19</strain>
    </source>
</reference>
<feature type="compositionally biased region" description="Acidic residues" evidence="1">
    <location>
        <begin position="164"/>
        <end position="176"/>
    </location>
</feature>
<evidence type="ECO:0000256" key="2">
    <source>
        <dbReference type="SAM" id="SignalP"/>
    </source>
</evidence>
<proteinExistence type="predicted"/>
<protein>
    <submittedName>
        <fullName evidence="3">Uncharacterized protein</fullName>
    </submittedName>
</protein>
<feature type="signal peptide" evidence="2">
    <location>
        <begin position="1"/>
        <end position="28"/>
    </location>
</feature>
<evidence type="ECO:0000313" key="4">
    <source>
        <dbReference type="Proteomes" id="UP001498398"/>
    </source>
</evidence>
<sequence length="451" mass="48735">MVSSHSFKGLRLATTSILLLLNSNLISAFEWLDYPQNSVSYANGWVELPPVPGGDLITDFPISGTRATFPVYQSSGLDNEAITRAVVITGALARDHWLYFVMMENLAGALNGNDSSFDPKTVSIMAPCFLDNNDMDAGAGNASQLFWSTSGWFNGLSAIGPETVEVDDDDTDDQDGGDTGGESDGSTRKKRAQVDSGALSISSFDVLDNIVDHYMDKSTYPNLEEIVLTGHSAAGQFMQRYAALRKSTENDDKIHYIIGNPASYVWLTSDRPNPDDSCSRMDNYKYGLAGGFMEYSEEDVASIGRAGVVQRYRNRNVHYSLGTADEGASDETCRGMSQGHSHLDRGLNFIMLLESMVDGMPSTHTVDWIDGVGHEADKMYDNEVTVNRLFRTGSASSTGERPATTSVYVTTANADEYMEGNSDGNGSRALQAGGMILALSVLAGTMGAMLC</sequence>
<dbReference type="PANTHER" id="PTHR35560:SF3">
    <property type="entry name" value="PEPTIDASE S9 PROLYL OLIGOPEPTIDASE CATALYTIC DOMAIN-CONTAINING PROTEIN"/>
    <property type="match status" value="1"/>
</dbReference>